<dbReference type="EMBL" id="CAEKDK010000001">
    <property type="protein sequence ID" value="CAB4266391.1"/>
    <property type="molecule type" value="Genomic_DNA"/>
</dbReference>
<accession>A0A6J5TR18</accession>
<evidence type="ECO:0000313" key="1">
    <source>
        <dbReference type="EMBL" id="CAB4266391.1"/>
    </source>
</evidence>
<dbReference type="AlphaFoldDB" id="A0A6J5TR18"/>
<dbReference type="Gene3D" id="3.40.50.1820">
    <property type="entry name" value="alpha/beta hydrolase"/>
    <property type="match status" value="1"/>
</dbReference>
<evidence type="ECO:0000313" key="2">
    <source>
        <dbReference type="Proteomes" id="UP000507222"/>
    </source>
</evidence>
<dbReference type="SUPFAM" id="SSF53474">
    <property type="entry name" value="alpha/beta-Hydrolases"/>
    <property type="match status" value="1"/>
</dbReference>
<organism evidence="1 2">
    <name type="scientific">Prunus armeniaca</name>
    <name type="common">Apricot</name>
    <name type="synonym">Armeniaca vulgaris</name>
    <dbReference type="NCBI Taxonomy" id="36596"/>
    <lineage>
        <taxon>Eukaryota</taxon>
        <taxon>Viridiplantae</taxon>
        <taxon>Streptophyta</taxon>
        <taxon>Embryophyta</taxon>
        <taxon>Tracheophyta</taxon>
        <taxon>Spermatophyta</taxon>
        <taxon>Magnoliopsida</taxon>
        <taxon>eudicotyledons</taxon>
        <taxon>Gunneridae</taxon>
        <taxon>Pentapetalae</taxon>
        <taxon>rosids</taxon>
        <taxon>fabids</taxon>
        <taxon>Rosales</taxon>
        <taxon>Rosaceae</taxon>
        <taxon>Amygdaloideae</taxon>
        <taxon>Amygdaleae</taxon>
        <taxon>Prunus</taxon>
    </lineage>
</organism>
<dbReference type="InterPro" id="IPR008547">
    <property type="entry name" value="DUF829_TMEM53"/>
</dbReference>
<dbReference type="InterPro" id="IPR029058">
    <property type="entry name" value="AB_hydrolase_fold"/>
</dbReference>
<dbReference type="PANTHER" id="PTHR12265">
    <property type="entry name" value="TRANSMEMBRANE PROTEIN 53"/>
    <property type="match status" value="1"/>
</dbReference>
<gene>
    <name evidence="1" type="ORF">CURHAP_LOCUS8673</name>
</gene>
<evidence type="ECO:0008006" key="3">
    <source>
        <dbReference type="Google" id="ProtNLM"/>
    </source>
</evidence>
<proteinExistence type="predicted"/>
<sequence length="415" mass="46534">MWGFGGRYYWGRKKRSDEIEGIVVVFAWMSSQERHLKSYVELYSSMGWNTLVCHGQFLNMFFPEKATTLATDILNELLEELKIKPCPVVFASFSGGPKACMFKVIQIIEGTCEAKLNLDDCRLVRDCISGHIYDSSPVDFTSDLGTKFVLHPTVLKISHPPRFASWMANGIASGLDALFLTRFESHRAEYWQTLYSTVGMQAPYLILCSENDDLAPFQVIYNFSQHLRELGADVKLVKWNGSPHVGHYKHYPIDYKAAVTELLGKAAGVYSQRIRRLEGETLGMQAAHDEIIDNEPMSSLRKAAGGSNGFRGVTLASSDHFFTPGSMEYDGGRDVGSMQDERKEGLIHLPNPPTPTMNAHGVLGQILFDVCVPKTVEDWDIKSSSGSLNGNRRSLASRRRHAPFNPIKCIRRSRL</sequence>
<reference evidence="1 2" key="1">
    <citation type="submission" date="2020-05" db="EMBL/GenBank/DDBJ databases">
        <authorList>
            <person name="Campoy J."/>
            <person name="Schneeberger K."/>
            <person name="Spophaly S."/>
        </authorList>
    </citation>
    <scope>NUCLEOTIDE SEQUENCE [LARGE SCALE GENOMIC DNA]</scope>
    <source>
        <strain evidence="1">PruArmRojPasFocal</strain>
    </source>
</reference>
<name>A0A6J5TR18_PRUAR</name>
<dbReference type="PANTHER" id="PTHR12265:SF0">
    <property type="entry name" value="EXPRESSED PROTEIN"/>
    <property type="match status" value="1"/>
</dbReference>
<dbReference type="Pfam" id="PF05705">
    <property type="entry name" value="DUF829"/>
    <property type="match status" value="1"/>
</dbReference>
<protein>
    <recommendedName>
        <fullName evidence="3">DUF829 domain-containing protein</fullName>
    </recommendedName>
</protein>
<dbReference type="Proteomes" id="UP000507222">
    <property type="component" value="Unassembled WGS sequence"/>
</dbReference>